<sequence length="274" mass="30004">MKLVSILATQDQTLMYTLDKSIKKKAALIESNYWAYALRSIFASVYLALGITISLYTADKLEHVVPGLGKFSYGFLFGWGLLMILYMNAELGTSNMMYMTVAIYRRVIPTKTALKILATCILFNFVGAVLICFLLSHTVPFSIGHVATDSYLIQGTIAKIAKAPLTQFIEGIFANMVVNIAVFAFLKIKDDAGKAISVIFIIFIFAFFGFEHVIANFSSFSLAIFATGGPVEGMNILSVLSNFLFSGLGNFVGGGLIMGLLYSWLNAQSTVYVD</sequence>
<keyword evidence="2 5" id="KW-0812">Transmembrane</keyword>
<dbReference type="PANTHER" id="PTHR30520:SF8">
    <property type="entry name" value="NITRITE TRANSPORTER NIRC"/>
    <property type="match status" value="1"/>
</dbReference>
<feature type="transmembrane region" description="Helical" evidence="5">
    <location>
        <begin position="198"/>
        <end position="223"/>
    </location>
</feature>
<evidence type="ECO:0000256" key="1">
    <source>
        <dbReference type="ARBA" id="ARBA00004141"/>
    </source>
</evidence>
<feature type="transmembrane region" description="Helical" evidence="5">
    <location>
        <begin position="243"/>
        <end position="265"/>
    </location>
</feature>
<protein>
    <submittedName>
        <fullName evidence="6">Formate/nitrate transporter</fullName>
    </submittedName>
</protein>
<proteinExistence type="predicted"/>
<organism evidence="6 7">
    <name type="scientific">Streptococcus acidominimus</name>
    <dbReference type="NCBI Taxonomy" id="1326"/>
    <lineage>
        <taxon>Bacteria</taxon>
        <taxon>Bacillati</taxon>
        <taxon>Bacillota</taxon>
        <taxon>Bacilli</taxon>
        <taxon>Lactobacillales</taxon>
        <taxon>Streptococcaceae</taxon>
        <taxon>Streptococcus</taxon>
    </lineage>
</organism>
<feature type="transmembrane region" description="Helical" evidence="5">
    <location>
        <begin position="33"/>
        <end position="56"/>
    </location>
</feature>
<reference evidence="6 7" key="1">
    <citation type="submission" date="2018-06" db="EMBL/GenBank/DDBJ databases">
        <authorList>
            <consortium name="Pathogen Informatics"/>
            <person name="Doyle S."/>
        </authorList>
    </citation>
    <scope>NUCLEOTIDE SEQUENCE [LARGE SCALE GENOMIC DNA]</scope>
    <source>
        <strain evidence="6 7">NCTC12957</strain>
    </source>
</reference>
<name>A0A380ID63_STRAI</name>
<evidence type="ECO:0000256" key="4">
    <source>
        <dbReference type="ARBA" id="ARBA00023136"/>
    </source>
</evidence>
<dbReference type="InterPro" id="IPR023271">
    <property type="entry name" value="Aquaporin-like"/>
</dbReference>
<dbReference type="AlphaFoldDB" id="A0A380ID63"/>
<dbReference type="GO" id="GO:0015499">
    <property type="term" value="F:formate transmembrane transporter activity"/>
    <property type="evidence" value="ECO:0007669"/>
    <property type="project" value="TreeGrafter"/>
</dbReference>
<feature type="transmembrane region" description="Helical" evidence="5">
    <location>
        <begin position="116"/>
        <end position="136"/>
    </location>
</feature>
<dbReference type="Pfam" id="PF01226">
    <property type="entry name" value="Form_Nir_trans"/>
    <property type="match status" value="1"/>
</dbReference>
<evidence type="ECO:0000313" key="6">
    <source>
        <dbReference type="EMBL" id="SUN05436.1"/>
    </source>
</evidence>
<comment type="subcellular location">
    <subcellularLocation>
        <location evidence="1">Membrane</location>
        <topology evidence="1">Multi-pass membrane protein</topology>
    </subcellularLocation>
</comment>
<dbReference type="Proteomes" id="UP000255213">
    <property type="component" value="Unassembled WGS sequence"/>
</dbReference>
<dbReference type="EMBL" id="UHEN01000001">
    <property type="protein sequence ID" value="SUN05436.1"/>
    <property type="molecule type" value="Genomic_DNA"/>
</dbReference>
<dbReference type="InterPro" id="IPR000292">
    <property type="entry name" value="For/NO2_transpt"/>
</dbReference>
<dbReference type="RefSeq" id="WP_244912626.1">
    <property type="nucleotide sequence ID" value="NZ_MSJL01000005.1"/>
</dbReference>
<accession>A0A380ID63</accession>
<keyword evidence="3 5" id="KW-1133">Transmembrane helix</keyword>
<keyword evidence="4 5" id="KW-0472">Membrane</keyword>
<feature type="transmembrane region" description="Helical" evidence="5">
    <location>
        <begin position="168"/>
        <end position="186"/>
    </location>
</feature>
<evidence type="ECO:0000256" key="3">
    <source>
        <dbReference type="ARBA" id="ARBA00022989"/>
    </source>
</evidence>
<gene>
    <name evidence="6" type="primary">nirC</name>
    <name evidence="6" type="ORF">NCTC12957_00203</name>
</gene>
<dbReference type="Gene3D" id="1.20.1080.10">
    <property type="entry name" value="Glycerol uptake facilitator protein"/>
    <property type="match status" value="1"/>
</dbReference>
<evidence type="ECO:0000256" key="2">
    <source>
        <dbReference type="ARBA" id="ARBA00022692"/>
    </source>
</evidence>
<feature type="transmembrane region" description="Helical" evidence="5">
    <location>
        <begin position="76"/>
        <end position="104"/>
    </location>
</feature>
<evidence type="ECO:0000313" key="7">
    <source>
        <dbReference type="Proteomes" id="UP000255213"/>
    </source>
</evidence>
<dbReference type="PANTHER" id="PTHR30520">
    <property type="entry name" value="FORMATE TRANSPORTER-RELATED"/>
    <property type="match status" value="1"/>
</dbReference>
<evidence type="ECO:0000256" key="5">
    <source>
        <dbReference type="SAM" id="Phobius"/>
    </source>
</evidence>
<dbReference type="GO" id="GO:0005886">
    <property type="term" value="C:plasma membrane"/>
    <property type="evidence" value="ECO:0007669"/>
    <property type="project" value="TreeGrafter"/>
</dbReference>